<name>K3WM70_GLOUD</name>
<dbReference type="HOGENOM" id="CLU_2534469_0_0_1"/>
<reference evidence="2" key="2">
    <citation type="submission" date="2010-04" db="EMBL/GenBank/DDBJ databases">
        <authorList>
            <person name="Buell R."/>
            <person name="Hamilton J."/>
            <person name="Hostetler J."/>
        </authorList>
    </citation>
    <scope>NUCLEOTIDE SEQUENCE [LARGE SCALE GENOMIC DNA]</scope>
    <source>
        <strain evidence="2">DAOM:BR144</strain>
    </source>
</reference>
<protein>
    <submittedName>
        <fullName evidence="1">Uncharacterized protein</fullName>
    </submittedName>
</protein>
<dbReference type="VEuPathDB" id="FungiDB:PYU1_G006050"/>
<dbReference type="InParanoid" id="K3WM70"/>
<dbReference type="EMBL" id="GL376625">
    <property type="status" value="NOT_ANNOTATED_CDS"/>
    <property type="molecule type" value="Genomic_DNA"/>
</dbReference>
<proteinExistence type="predicted"/>
<dbReference type="AlphaFoldDB" id="K3WM70"/>
<evidence type="ECO:0000313" key="2">
    <source>
        <dbReference type="Proteomes" id="UP000019132"/>
    </source>
</evidence>
<organism evidence="1 2">
    <name type="scientific">Globisporangium ultimum (strain ATCC 200006 / CBS 805.95 / DAOM BR144)</name>
    <name type="common">Pythium ultimum</name>
    <dbReference type="NCBI Taxonomy" id="431595"/>
    <lineage>
        <taxon>Eukaryota</taxon>
        <taxon>Sar</taxon>
        <taxon>Stramenopiles</taxon>
        <taxon>Oomycota</taxon>
        <taxon>Peronosporomycetes</taxon>
        <taxon>Pythiales</taxon>
        <taxon>Pythiaceae</taxon>
        <taxon>Globisporangium</taxon>
    </lineage>
</organism>
<reference evidence="2" key="1">
    <citation type="journal article" date="2010" name="Genome Biol.">
        <title>Genome sequence of the necrotrophic plant pathogen Pythium ultimum reveals original pathogenicity mechanisms and effector repertoire.</title>
        <authorList>
            <person name="Levesque C.A."/>
            <person name="Brouwer H."/>
            <person name="Cano L."/>
            <person name="Hamilton J.P."/>
            <person name="Holt C."/>
            <person name="Huitema E."/>
            <person name="Raffaele S."/>
            <person name="Robideau G.P."/>
            <person name="Thines M."/>
            <person name="Win J."/>
            <person name="Zerillo M.M."/>
            <person name="Beakes G.W."/>
            <person name="Boore J.L."/>
            <person name="Busam D."/>
            <person name="Dumas B."/>
            <person name="Ferriera S."/>
            <person name="Fuerstenberg S.I."/>
            <person name="Gachon C.M."/>
            <person name="Gaulin E."/>
            <person name="Govers F."/>
            <person name="Grenville-Briggs L."/>
            <person name="Horner N."/>
            <person name="Hostetler J."/>
            <person name="Jiang R.H."/>
            <person name="Johnson J."/>
            <person name="Krajaejun T."/>
            <person name="Lin H."/>
            <person name="Meijer H.J."/>
            <person name="Moore B."/>
            <person name="Morris P."/>
            <person name="Phuntmart V."/>
            <person name="Puiu D."/>
            <person name="Shetty J."/>
            <person name="Stajich J.E."/>
            <person name="Tripathy S."/>
            <person name="Wawra S."/>
            <person name="van West P."/>
            <person name="Whitty B.R."/>
            <person name="Coutinho P.M."/>
            <person name="Henrissat B."/>
            <person name="Martin F."/>
            <person name="Thomas P.D."/>
            <person name="Tyler B.M."/>
            <person name="De Vries R.P."/>
            <person name="Kamoun S."/>
            <person name="Yandell M."/>
            <person name="Tisserat N."/>
            <person name="Buell C.R."/>
        </authorList>
    </citation>
    <scope>NUCLEOTIDE SEQUENCE</scope>
    <source>
        <strain evidence="2">DAOM:BR144</strain>
    </source>
</reference>
<reference evidence="1" key="3">
    <citation type="submission" date="2015-02" db="UniProtKB">
        <authorList>
            <consortium name="EnsemblProtists"/>
        </authorList>
    </citation>
    <scope>IDENTIFICATION</scope>
    <source>
        <strain evidence="1">DAOM BR144</strain>
    </source>
</reference>
<accession>K3WM70</accession>
<dbReference type="EnsemblProtists" id="PYU1_T006062">
    <property type="protein sequence ID" value="PYU1_T006062"/>
    <property type="gene ID" value="PYU1_G006050"/>
</dbReference>
<keyword evidence="2" id="KW-1185">Reference proteome</keyword>
<evidence type="ECO:0000313" key="1">
    <source>
        <dbReference type="EnsemblProtists" id="PYU1_T006062"/>
    </source>
</evidence>
<dbReference type="Proteomes" id="UP000019132">
    <property type="component" value="Unassembled WGS sequence"/>
</dbReference>
<sequence length="84" mass="9587">RETTGGGDLSDLPLPLVRRVLAFVLDGETWGLAAYRTEWLPANRSNVLECVPWALLQVSKSWREMLLDIQGEDDQLTYSIWLQL</sequence>